<evidence type="ECO:0000313" key="2">
    <source>
        <dbReference type="Proteomes" id="UP000297527"/>
    </source>
</evidence>
<dbReference type="AlphaFoldDB" id="A0A4Z1HLS5"/>
<organism evidence="1 2">
    <name type="scientific">Botryotinia convoluta</name>
    <dbReference type="NCBI Taxonomy" id="54673"/>
    <lineage>
        <taxon>Eukaryota</taxon>
        <taxon>Fungi</taxon>
        <taxon>Dikarya</taxon>
        <taxon>Ascomycota</taxon>
        <taxon>Pezizomycotina</taxon>
        <taxon>Leotiomycetes</taxon>
        <taxon>Helotiales</taxon>
        <taxon>Sclerotiniaceae</taxon>
        <taxon>Botryotinia</taxon>
    </lineage>
</organism>
<dbReference type="Proteomes" id="UP000297527">
    <property type="component" value="Unassembled WGS sequence"/>
</dbReference>
<comment type="caution">
    <text evidence="1">The sequence shown here is derived from an EMBL/GenBank/DDBJ whole genome shotgun (WGS) entry which is preliminary data.</text>
</comment>
<name>A0A4Z1HLS5_9HELO</name>
<evidence type="ECO:0000313" key="1">
    <source>
        <dbReference type="EMBL" id="TGO50056.1"/>
    </source>
</evidence>
<protein>
    <submittedName>
        <fullName evidence="1">Uncharacterized protein</fullName>
    </submittedName>
</protein>
<proteinExistence type="predicted"/>
<keyword evidence="2" id="KW-1185">Reference proteome</keyword>
<gene>
    <name evidence="1" type="ORF">BCON_0193g00170</name>
</gene>
<sequence>MSYIGTWRGKPVTPSLVTRAGRNSSCRATTDAQYRGIMIVRIQAIDPLRQNAEQQPNGKLDKMDTREKTMKRMMLFQIVS</sequence>
<dbReference type="OrthoDB" id="10319338at2759"/>
<reference evidence="1 2" key="1">
    <citation type="submission" date="2017-12" db="EMBL/GenBank/DDBJ databases">
        <title>Comparative genomics of Botrytis spp.</title>
        <authorList>
            <person name="Valero-Jimenez C.A."/>
            <person name="Tapia P."/>
            <person name="Veloso J."/>
            <person name="Silva-Moreno E."/>
            <person name="Staats M."/>
            <person name="Valdes J.H."/>
            <person name="Van Kan J.A.L."/>
        </authorList>
    </citation>
    <scope>NUCLEOTIDE SEQUENCE [LARGE SCALE GENOMIC DNA]</scope>
    <source>
        <strain evidence="1 2">MUCL11595</strain>
    </source>
</reference>
<dbReference type="EMBL" id="PQXN01000193">
    <property type="protein sequence ID" value="TGO50056.1"/>
    <property type="molecule type" value="Genomic_DNA"/>
</dbReference>
<accession>A0A4Z1HLS5</accession>